<dbReference type="PROSITE" id="PS00972">
    <property type="entry name" value="USP_1"/>
    <property type="match status" value="1"/>
</dbReference>
<dbReference type="InterPro" id="IPR001394">
    <property type="entry name" value="Peptidase_C19_UCH"/>
</dbReference>
<comment type="similarity">
    <text evidence="1 7">Belongs to the peptidase C19 family.</text>
</comment>
<dbReference type="AlphaFoldDB" id="A0AAP0NWA4"/>
<organism evidence="10 11">
    <name type="scientific">Stephania yunnanensis</name>
    <dbReference type="NCBI Taxonomy" id="152371"/>
    <lineage>
        <taxon>Eukaryota</taxon>
        <taxon>Viridiplantae</taxon>
        <taxon>Streptophyta</taxon>
        <taxon>Embryophyta</taxon>
        <taxon>Tracheophyta</taxon>
        <taxon>Spermatophyta</taxon>
        <taxon>Magnoliopsida</taxon>
        <taxon>Ranunculales</taxon>
        <taxon>Menispermaceae</taxon>
        <taxon>Menispermoideae</taxon>
        <taxon>Cissampelideae</taxon>
        <taxon>Stephania</taxon>
    </lineage>
</organism>
<evidence type="ECO:0000256" key="2">
    <source>
        <dbReference type="ARBA" id="ARBA00022670"/>
    </source>
</evidence>
<evidence type="ECO:0000256" key="4">
    <source>
        <dbReference type="ARBA" id="ARBA00022801"/>
    </source>
</evidence>
<dbReference type="GO" id="GO:0016579">
    <property type="term" value="P:protein deubiquitination"/>
    <property type="evidence" value="ECO:0007669"/>
    <property type="project" value="InterPro"/>
</dbReference>
<evidence type="ECO:0000256" key="7">
    <source>
        <dbReference type="RuleBase" id="RU366025"/>
    </source>
</evidence>
<feature type="domain" description="USP" evidence="9">
    <location>
        <begin position="35"/>
        <end position="336"/>
    </location>
</feature>
<keyword evidence="2 7" id="KW-0645">Protease</keyword>
<dbReference type="EMBL" id="JBBNAF010000008">
    <property type="protein sequence ID" value="KAK9120789.1"/>
    <property type="molecule type" value="Genomic_DNA"/>
</dbReference>
<dbReference type="InterPro" id="IPR050164">
    <property type="entry name" value="Peptidase_C19"/>
</dbReference>
<evidence type="ECO:0000256" key="8">
    <source>
        <dbReference type="SAM" id="MobiDB-lite"/>
    </source>
</evidence>
<name>A0AAP0NWA4_9MAGN</name>
<evidence type="ECO:0000313" key="10">
    <source>
        <dbReference type="EMBL" id="KAK9120789.1"/>
    </source>
</evidence>
<dbReference type="FunFam" id="3.90.70.10:FF:000116">
    <property type="entry name" value="Ubiquitin carboxyl-terminal hydrolase 20"/>
    <property type="match status" value="1"/>
</dbReference>
<sequence>MESLELSQKTLEGSLGSDSLFFRVEESPLTDMVGAGLVNLGNTCFLNAVLQCFTHTVPIVESLRCCDHAVPCDRGVEGFCLLCSLQEHVDLVLSLPGRRVAPYKLVDNLNLSDISPFFRQYEQEDAHEFLQCLLDKLDSSCSVMGPNEQNSPQQDSFVKKIFGGRLRSQHCSNTFEPLIDLSLEIEDVDTLPNALRSFTKVEKIEETKFKCEECKEDVFVEKKFTVAEAPSIATFHLKRFKNDGSYVEKIDKYVEYPLRLDLQPFSSNEEHSNVPLNYELYAVVVHTGYFPNSGHYFCFIRSAPETWHRFDDSRVSRVSEEFVLSQEAYILFYAKQGTPWFASYMEVRKQCADMNMASTSPKSVLDNIENADSRLQNGASVSGNNGFQNGASVGGDVGFQNGATVSDNDPEADNDVEEIPIPIRINDCNVGYLIPRNHLKEKQNLKRPAEMAFDDSKRKEAFRLMKSMPSARAMKLRAYVLASGSHSEPTLNRKNHKHGFLTMAKAADDSPGGTSRFHTLNPAAAY</sequence>
<gene>
    <name evidence="10" type="ORF">Syun_018406</name>
</gene>
<dbReference type="InterPro" id="IPR028889">
    <property type="entry name" value="USP"/>
</dbReference>
<comment type="function">
    <text evidence="6 7">Recognizes and hydrolyzes the peptide bond at the C-terminal Gly of ubiquitin. Involved in the processing of poly-ubiquitin precursors as well as that of ubiquitinated proteins.</text>
</comment>
<evidence type="ECO:0000313" key="11">
    <source>
        <dbReference type="Proteomes" id="UP001420932"/>
    </source>
</evidence>
<dbReference type="EC" id="3.4.19.12" evidence="7"/>
<evidence type="ECO:0000256" key="6">
    <source>
        <dbReference type="ARBA" id="ARBA00037450"/>
    </source>
</evidence>
<dbReference type="GO" id="GO:0004843">
    <property type="term" value="F:cysteine-type deubiquitinase activity"/>
    <property type="evidence" value="ECO:0007669"/>
    <property type="project" value="UniProtKB-UniRule"/>
</dbReference>
<proteinExistence type="inferred from homology"/>
<keyword evidence="11" id="KW-1185">Reference proteome</keyword>
<evidence type="ECO:0000259" key="9">
    <source>
        <dbReference type="PROSITE" id="PS50235"/>
    </source>
</evidence>
<dbReference type="PROSITE" id="PS00973">
    <property type="entry name" value="USP_2"/>
    <property type="match status" value="1"/>
</dbReference>
<evidence type="ECO:0000256" key="5">
    <source>
        <dbReference type="ARBA" id="ARBA00022807"/>
    </source>
</evidence>
<feature type="region of interest" description="Disordered" evidence="8">
    <location>
        <begin position="506"/>
        <end position="526"/>
    </location>
</feature>
<dbReference type="GO" id="GO:0005829">
    <property type="term" value="C:cytosol"/>
    <property type="evidence" value="ECO:0007669"/>
    <property type="project" value="TreeGrafter"/>
</dbReference>
<reference evidence="10 11" key="1">
    <citation type="submission" date="2024-01" db="EMBL/GenBank/DDBJ databases">
        <title>Genome assemblies of Stephania.</title>
        <authorList>
            <person name="Yang L."/>
        </authorList>
    </citation>
    <scope>NUCLEOTIDE SEQUENCE [LARGE SCALE GENOMIC DNA]</scope>
    <source>
        <strain evidence="10">YNDBR</strain>
        <tissue evidence="10">Leaf</tissue>
    </source>
</reference>
<keyword evidence="5 7" id="KW-0788">Thiol protease</keyword>
<keyword evidence="4 7" id="KW-0378">Hydrolase</keyword>
<accession>A0AAP0NWA4</accession>
<protein>
    <recommendedName>
        <fullName evidence="7">Ubiquitin carboxyl-terminal hydrolase</fullName>
        <ecNumber evidence="7">3.4.19.12</ecNumber>
    </recommendedName>
</protein>
<dbReference type="PANTHER" id="PTHR24006">
    <property type="entry name" value="UBIQUITIN CARBOXYL-TERMINAL HYDROLASE"/>
    <property type="match status" value="1"/>
</dbReference>
<dbReference type="PANTHER" id="PTHR24006:SF747">
    <property type="entry name" value="UBIQUITIN CARBOXYL-TERMINAL HYDROLASE 20"/>
    <property type="match status" value="1"/>
</dbReference>
<dbReference type="InterPro" id="IPR038765">
    <property type="entry name" value="Papain-like_cys_pep_sf"/>
</dbReference>
<dbReference type="InterPro" id="IPR018200">
    <property type="entry name" value="USP_CS"/>
</dbReference>
<keyword evidence="3 7" id="KW-0833">Ubl conjugation pathway</keyword>
<dbReference type="Pfam" id="PF00443">
    <property type="entry name" value="UCH"/>
    <property type="match status" value="1"/>
</dbReference>
<evidence type="ECO:0000256" key="1">
    <source>
        <dbReference type="ARBA" id="ARBA00009085"/>
    </source>
</evidence>
<dbReference type="GO" id="GO:0005634">
    <property type="term" value="C:nucleus"/>
    <property type="evidence" value="ECO:0007669"/>
    <property type="project" value="TreeGrafter"/>
</dbReference>
<dbReference type="PROSITE" id="PS50235">
    <property type="entry name" value="USP_3"/>
    <property type="match status" value="1"/>
</dbReference>
<evidence type="ECO:0000256" key="3">
    <source>
        <dbReference type="ARBA" id="ARBA00022786"/>
    </source>
</evidence>
<comment type="caution">
    <text evidence="10">The sequence shown here is derived from an EMBL/GenBank/DDBJ whole genome shotgun (WGS) entry which is preliminary data.</text>
</comment>
<dbReference type="Proteomes" id="UP001420932">
    <property type="component" value="Unassembled WGS sequence"/>
</dbReference>
<dbReference type="SUPFAM" id="SSF54001">
    <property type="entry name" value="Cysteine proteinases"/>
    <property type="match status" value="1"/>
</dbReference>
<dbReference type="GO" id="GO:0006508">
    <property type="term" value="P:proteolysis"/>
    <property type="evidence" value="ECO:0007669"/>
    <property type="project" value="UniProtKB-KW"/>
</dbReference>
<comment type="catalytic activity">
    <reaction evidence="7">
        <text>Thiol-dependent hydrolysis of ester, thioester, amide, peptide and isopeptide bonds formed by the C-terminal Gly of ubiquitin (a 76-residue protein attached to proteins as an intracellular targeting signal).</text>
        <dbReference type="EC" id="3.4.19.12"/>
    </reaction>
</comment>
<dbReference type="Gene3D" id="3.90.70.10">
    <property type="entry name" value="Cysteine proteinases"/>
    <property type="match status" value="1"/>
</dbReference>